<proteinExistence type="predicted"/>
<keyword evidence="2" id="KW-1185">Reference proteome</keyword>
<evidence type="ECO:0000313" key="1">
    <source>
        <dbReference type="EMBL" id="WVY89422.1"/>
    </source>
</evidence>
<dbReference type="Proteomes" id="UP001374535">
    <property type="component" value="Chromosome 11"/>
</dbReference>
<evidence type="ECO:0000313" key="2">
    <source>
        <dbReference type="Proteomes" id="UP001374535"/>
    </source>
</evidence>
<protein>
    <submittedName>
        <fullName evidence="1">Uncharacterized protein</fullName>
    </submittedName>
</protein>
<dbReference type="AlphaFoldDB" id="A0AAQ3ME31"/>
<dbReference type="PANTHER" id="PTHR34222">
    <property type="entry name" value="GAG_PRE-INTEGRS DOMAIN-CONTAINING PROTEIN"/>
    <property type="match status" value="1"/>
</dbReference>
<dbReference type="PANTHER" id="PTHR34222:SF99">
    <property type="entry name" value="PROTEIN, PUTATIVE-RELATED"/>
    <property type="match status" value="1"/>
</dbReference>
<name>A0AAQ3ME31_VIGMU</name>
<dbReference type="EMBL" id="CP144690">
    <property type="protein sequence ID" value="WVY89422.1"/>
    <property type="molecule type" value="Genomic_DNA"/>
</dbReference>
<accession>A0AAQ3ME31</accession>
<gene>
    <name evidence="1" type="ORF">V8G54_034936</name>
</gene>
<organism evidence="1 2">
    <name type="scientific">Vigna mungo</name>
    <name type="common">Black gram</name>
    <name type="synonym">Phaseolus mungo</name>
    <dbReference type="NCBI Taxonomy" id="3915"/>
    <lineage>
        <taxon>Eukaryota</taxon>
        <taxon>Viridiplantae</taxon>
        <taxon>Streptophyta</taxon>
        <taxon>Embryophyta</taxon>
        <taxon>Tracheophyta</taxon>
        <taxon>Spermatophyta</taxon>
        <taxon>Magnoliopsida</taxon>
        <taxon>eudicotyledons</taxon>
        <taxon>Gunneridae</taxon>
        <taxon>Pentapetalae</taxon>
        <taxon>rosids</taxon>
        <taxon>fabids</taxon>
        <taxon>Fabales</taxon>
        <taxon>Fabaceae</taxon>
        <taxon>Papilionoideae</taxon>
        <taxon>50 kb inversion clade</taxon>
        <taxon>NPAAA clade</taxon>
        <taxon>indigoferoid/millettioid clade</taxon>
        <taxon>Phaseoleae</taxon>
        <taxon>Vigna</taxon>
    </lineage>
</organism>
<sequence>MTDHTTASVKTTHFSIFSPTNARTYCNRFGHQENTCFKKHGFPNPEHRNVKTTNNNSRNICTNCHKNGHTIDVCFKKHDYPPGYKFSNNKPDKIHNAISTIDNDNRLKSLDQEHSSFETIQLTPQQYQVLAELFKQPTSNTSNVHINQVGTVSTNTSPGNIVSIFQVHSSNIWLLDSGATDHVCISLKSFTSYQKITSFQ</sequence>
<reference evidence="1 2" key="1">
    <citation type="journal article" date="2023" name="Life. Sci Alliance">
        <title>Evolutionary insights into 3D genome organization and epigenetic landscape of Vigna mungo.</title>
        <authorList>
            <person name="Junaid A."/>
            <person name="Singh B."/>
            <person name="Bhatia S."/>
        </authorList>
    </citation>
    <scope>NUCLEOTIDE SEQUENCE [LARGE SCALE GENOMIC DNA]</scope>
    <source>
        <strain evidence="1">Urdbean</strain>
    </source>
</reference>